<keyword evidence="3" id="KW-1185">Reference proteome</keyword>
<protein>
    <submittedName>
        <fullName evidence="2">Uncharacterized protein</fullName>
    </submittedName>
</protein>
<name>A0AAD7H082_9AGAR</name>
<organism evidence="2 3">
    <name type="scientific">Mycena metata</name>
    <dbReference type="NCBI Taxonomy" id="1033252"/>
    <lineage>
        <taxon>Eukaryota</taxon>
        <taxon>Fungi</taxon>
        <taxon>Dikarya</taxon>
        <taxon>Basidiomycota</taxon>
        <taxon>Agaricomycotina</taxon>
        <taxon>Agaricomycetes</taxon>
        <taxon>Agaricomycetidae</taxon>
        <taxon>Agaricales</taxon>
        <taxon>Marasmiineae</taxon>
        <taxon>Mycenaceae</taxon>
        <taxon>Mycena</taxon>
    </lineage>
</organism>
<gene>
    <name evidence="2" type="ORF">B0H16DRAFT_1344639</name>
</gene>
<dbReference type="EMBL" id="JARKIB010000422">
    <property type="protein sequence ID" value="KAJ7709293.1"/>
    <property type="molecule type" value="Genomic_DNA"/>
</dbReference>
<evidence type="ECO:0000313" key="3">
    <source>
        <dbReference type="Proteomes" id="UP001215598"/>
    </source>
</evidence>
<evidence type="ECO:0000256" key="1">
    <source>
        <dbReference type="SAM" id="MobiDB-lite"/>
    </source>
</evidence>
<feature type="non-terminal residue" evidence="2">
    <location>
        <position position="1"/>
    </location>
</feature>
<reference evidence="2" key="1">
    <citation type="submission" date="2023-03" db="EMBL/GenBank/DDBJ databases">
        <title>Massive genome expansion in bonnet fungi (Mycena s.s.) driven by repeated elements and novel gene families across ecological guilds.</title>
        <authorList>
            <consortium name="Lawrence Berkeley National Laboratory"/>
            <person name="Harder C.B."/>
            <person name="Miyauchi S."/>
            <person name="Viragh M."/>
            <person name="Kuo A."/>
            <person name="Thoen E."/>
            <person name="Andreopoulos B."/>
            <person name="Lu D."/>
            <person name="Skrede I."/>
            <person name="Drula E."/>
            <person name="Henrissat B."/>
            <person name="Morin E."/>
            <person name="Kohler A."/>
            <person name="Barry K."/>
            <person name="LaButti K."/>
            <person name="Morin E."/>
            <person name="Salamov A."/>
            <person name="Lipzen A."/>
            <person name="Mereny Z."/>
            <person name="Hegedus B."/>
            <person name="Baldrian P."/>
            <person name="Stursova M."/>
            <person name="Weitz H."/>
            <person name="Taylor A."/>
            <person name="Grigoriev I.V."/>
            <person name="Nagy L.G."/>
            <person name="Martin F."/>
            <person name="Kauserud H."/>
        </authorList>
    </citation>
    <scope>NUCLEOTIDE SEQUENCE</scope>
    <source>
        <strain evidence="2">CBHHK182m</strain>
    </source>
</reference>
<feature type="compositionally biased region" description="Acidic residues" evidence="1">
    <location>
        <begin position="398"/>
        <end position="416"/>
    </location>
</feature>
<proteinExistence type="predicted"/>
<feature type="region of interest" description="Disordered" evidence="1">
    <location>
        <begin position="393"/>
        <end position="416"/>
    </location>
</feature>
<sequence>MLLWIHCSLSPQEIRDRIMKEDYPFQQALVSYLESSHQAEFMTGDEMYVRGAVGLFKEGFEPEVKPLKTADYKNPTQTLPEAPPMLCNRSKCAGFCIRCKRSRRWMERYREQVDDLVLRSNLHEHLHSVEDERKMKPERKGCLTKTGVCRARFPREVMKETVVGDDGYVSVRHQEPMLNTTNHVVTYLNRCNSDVTSLLSGTAVKAVISYVSDYISKISLKSYQLFASLYDVFTNKSEYLNGDDDEKVTAVDLLRKMVNSLSSKMEIGSPMASMYVLGNPDSYASHKYIPFPWRSYVSFVRNFWANCDDSDSDNEQDVEKLTVEKDVDSGDFIATSGVDDYRFRPLVFENVNLYEWIQCGDKRARTSKQRIDFQREIELRAALSVSARRVFSESSSGSEDDDFEPEDLLSEEDDSCSDWETEDDEQVIVKKQKKLDRGRRARSHPFLVDHPRYKSHSATCDFQRMRTFIPNFIGGALPRSDRGDRSYYCLTMLTLFKPWRSPGDLKDIADSWEYSFRSHQFTERQISLMQNFNVRYECNDARDDHFAQMRKKLAEAESGFTSHYPHRFMGEKDVLADDAAALHHGMDEHDSVDDDDDDFMGPRTKRLRGESREIRDILRASGWMKSTCGNLQHVDTDRLLPPHKTRSAWSALVKSERSQLTANKLMDMPSYEELRRRRTRVLNTVEILPYTYFDRRTALQKSVVIDMQTKVVTDFELNEEQRRAFMLLANHASQ</sequence>
<comment type="caution">
    <text evidence="2">The sequence shown here is derived from an EMBL/GenBank/DDBJ whole genome shotgun (WGS) entry which is preliminary data.</text>
</comment>
<dbReference type="AlphaFoldDB" id="A0AAD7H082"/>
<evidence type="ECO:0000313" key="2">
    <source>
        <dbReference type="EMBL" id="KAJ7709293.1"/>
    </source>
</evidence>
<dbReference type="Proteomes" id="UP001215598">
    <property type="component" value="Unassembled WGS sequence"/>
</dbReference>
<accession>A0AAD7H082</accession>